<evidence type="ECO:0000313" key="8">
    <source>
        <dbReference type="EMBL" id="MCJ8499923.1"/>
    </source>
</evidence>
<evidence type="ECO:0000256" key="3">
    <source>
        <dbReference type="ARBA" id="ARBA00022806"/>
    </source>
</evidence>
<dbReference type="Pfam" id="PF00271">
    <property type="entry name" value="Helicase_C"/>
    <property type="match status" value="1"/>
</dbReference>
<dbReference type="Pfam" id="PF11898">
    <property type="entry name" value="DUF3418"/>
    <property type="match status" value="1"/>
</dbReference>
<name>A0AA41R101_9BACT</name>
<dbReference type="Pfam" id="PF21010">
    <property type="entry name" value="HA2_C"/>
    <property type="match status" value="1"/>
</dbReference>
<dbReference type="GO" id="GO:0016787">
    <property type="term" value="F:hydrolase activity"/>
    <property type="evidence" value="ECO:0007669"/>
    <property type="project" value="UniProtKB-KW"/>
</dbReference>
<dbReference type="InterPro" id="IPR024590">
    <property type="entry name" value="HrpA_C"/>
</dbReference>
<evidence type="ECO:0000313" key="9">
    <source>
        <dbReference type="Proteomes" id="UP001165427"/>
    </source>
</evidence>
<dbReference type="InterPro" id="IPR010222">
    <property type="entry name" value="RNA_helicase_HrpA"/>
</dbReference>
<protein>
    <submittedName>
        <fullName evidence="8">ATP-dependent RNA helicase HrpA</fullName>
        <ecNumber evidence="8">3.6.4.13</ecNumber>
    </submittedName>
</protein>
<dbReference type="GO" id="GO:0003723">
    <property type="term" value="F:RNA binding"/>
    <property type="evidence" value="ECO:0007669"/>
    <property type="project" value="TreeGrafter"/>
</dbReference>
<keyword evidence="9" id="KW-1185">Reference proteome</keyword>
<dbReference type="InterPro" id="IPR001650">
    <property type="entry name" value="Helicase_C-like"/>
</dbReference>
<dbReference type="InterPro" id="IPR007502">
    <property type="entry name" value="Helicase-assoc_dom"/>
</dbReference>
<dbReference type="InterPro" id="IPR014001">
    <property type="entry name" value="Helicase_ATP-bd"/>
</dbReference>
<keyword evidence="3 8" id="KW-0347">Helicase</keyword>
<dbReference type="PROSITE" id="PS51194">
    <property type="entry name" value="HELICASE_CTER"/>
    <property type="match status" value="1"/>
</dbReference>
<dbReference type="PROSITE" id="PS51192">
    <property type="entry name" value="HELICASE_ATP_BIND_1"/>
    <property type="match status" value="1"/>
</dbReference>
<dbReference type="GO" id="GO:0003724">
    <property type="term" value="F:RNA helicase activity"/>
    <property type="evidence" value="ECO:0007669"/>
    <property type="project" value="UniProtKB-EC"/>
</dbReference>
<feature type="region of interest" description="Disordered" evidence="5">
    <location>
        <begin position="1"/>
        <end position="26"/>
    </location>
</feature>
<sequence length="1346" mass="150825">MRRPAAQRAGALNRTPMEKRTTTESTAAAVSQQMAAVQRLLPEALPADRIAARHALGRLRRAKEPPQRSIARLQGLADRLKRSAAVRRQRRDQRLRLTVDPQLPISAMQTALIEAIQAHPVVIVAGETGSGKTTQLPKLCLAAGRGVDGLVGVTQPRRIAALTVGRRMAEELGQPVGQTVGVKIRFQETAGDQTRIKVMTDGILLAEAQSDRFLNQYDTLIVDEAHERSLNIDFILGLLKQLSAKRRDLKLIITSATIDTEKFSQAFDGAPVIQVSGRMYPVETRFVDPLEGNGEEAGYVEAAVAALDRLQQERRRGDVLIFMPTEADIRDTCEMLRGRDYPGTEVIPLFARLSAADQQRVFQPARGRKIVVATNVAETSITIPGIHYVIDTGLARISQYTPRSRTNTLPVVPISQSSADQRQGRCGRVADGICIRLYSEADYLQRTRFTPPEILRANLAEVILRMTALKLGDVAAFPFIDPPAPRSIQDGYSLLLELGAIAQSAKGGEGCRRYTLTAKGRVMARLPLDPRLACMLLEAHQRSCLPEVAVIAAALSIQDPRERPAEKQAQADQAHARFADPASDFITLLNLWHQYGAIVARRTSWQTVKQYCREHFISFRRMREWRDVHQQIVAELAEHGIADDRPAAPPPEPGDMGHSAYAAIHQSVLSGFLSNIGLKKEKQIFQAAHGRQAMVFPGSGVFKNPGQWIVAAEMVETSRLFARCVGNIDPAWIEPVGREQCKYTYLDPRWERRREAVMATEQVSLYGLIVDRRPKPYGPVDPEEATEIFIRQALVLGDLRKPLPFMQHNQQLISDIEAMQDRLRRKDLLVDEQVLLHLYRERLGQVYDLRGLKKRIDQAGEDQFLRFRREELLYTAPEADQLARFPEQVAAGDLALALQYRFAPGEENDGVTLQVPETAAGAVADETVQWLVPGLLGEKIAALIKALPKEHRRKLVPINETVQTIVEHMPADPRTRLPAALSRFIRGRWGVTIPETTWNEAQLPDHLRMRIAVTDPRGRVLRAGRDTGVLKSAGTDAAPSENFAAARRAWERGPITAWDFGDLPETVPLPAGRRGQHIGHPCLEARGKEIYLTVHADRRQARHIHRQGVKALLADRFKGELKFLRKNLALPYESHVLCRYLGGRAVLEEQLLHKVLDEQLARDIRKAADFDKMAAALAETGMAAWGRTKRDHLLAILQAYHELRMRLADLDKTHLRNAAVHAFLDDLRQRLTTLVPENLLTLYDDERLAQLPRYIRALAIRADRGVLDLEKDQTKARQVAPFADRLQTLIADLSPHSSNAKRQAVEDFVWLLEEFRIAVFAPEIKTAQPVSAKRLEKQLREIEQMV</sequence>
<evidence type="ECO:0000256" key="4">
    <source>
        <dbReference type="ARBA" id="ARBA00022840"/>
    </source>
</evidence>
<organism evidence="8 9">
    <name type="scientific">Desulfatitalea alkaliphila</name>
    <dbReference type="NCBI Taxonomy" id="2929485"/>
    <lineage>
        <taxon>Bacteria</taxon>
        <taxon>Pseudomonadati</taxon>
        <taxon>Thermodesulfobacteriota</taxon>
        <taxon>Desulfobacteria</taxon>
        <taxon>Desulfobacterales</taxon>
        <taxon>Desulfosarcinaceae</taxon>
        <taxon>Desulfatitalea</taxon>
    </lineage>
</organism>
<keyword evidence="4" id="KW-0067">ATP-binding</keyword>
<dbReference type="SMART" id="SM00847">
    <property type="entry name" value="HA2"/>
    <property type="match status" value="1"/>
</dbReference>
<gene>
    <name evidence="8" type="primary">hrpA</name>
    <name evidence="8" type="ORF">MRX98_05005</name>
</gene>
<evidence type="ECO:0000259" key="7">
    <source>
        <dbReference type="PROSITE" id="PS51194"/>
    </source>
</evidence>
<feature type="domain" description="Helicase ATP-binding" evidence="6">
    <location>
        <begin position="113"/>
        <end position="276"/>
    </location>
</feature>
<dbReference type="GO" id="GO:0005524">
    <property type="term" value="F:ATP binding"/>
    <property type="evidence" value="ECO:0007669"/>
    <property type="project" value="UniProtKB-KW"/>
</dbReference>
<evidence type="ECO:0000256" key="1">
    <source>
        <dbReference type="ARBA" id="ARBA00022741"/>
    </source>
</evidence>
<dbReference type="CDD" id="cd18791">
    <property type="entry name" value="SF2_C_RHA"/>
    <property type="match status" value="1"/>
</dbReference>
<dbReference type="InterPro" id="IPR011709">
    <property type="entry name" value="DEAD-box_helicase_OB_fold"/>
</dbReference>
<dbReference type="Gene3D" id="3.40.50.300">
    <property type="entry name" value="P-loop containing nucleotide triphosphate hydrolases"/>
    <property type="match status" value="2"/>
</dbReference>
<reference evidence="8" key="1">
    <citation type="submission" date="2022-04" db="EMBL/GenBank/DDBJ databases">
        <title>Desulfatitalea alkaliphila sp. nov., a novel anaerobic sulfate-reducing bacterium isolated from terrestrial mud volcano, Taman Peninsula, Russia.</title>
        <authorList>
            <person name="Khomyakova M.A."/>
            <person name="Merkel A.Y."/>
            <person name="Slobodkin A.I."/>
        </authorList>
    </citation>
    <scope>NUCLEOTIDE SEQUENCE</scope>
    <source>
        <strain evidence="8">M08but</strain>
    </source>
</reference>
<evidence type="ECO:0000256" key="2">
    <source>
        <dbReference type="ARBA" id="ARBA00022801"/>
    </source>
</evidence>
<dbReference type="EMBL" id="JALJRB010000003">
    <property type="protein sequence ID" value="MCJ8499923.1"/>
    <property type="molecule type" value="Genomic_DNA"/>
</dbReference>
<dbReference type="PANTHER" id="PTHR18934">
    <property type="entry name" value="ATP-DEPENDENT RNA HELICASE"/>
    <property type="match status" value="1"/>
</dbReference>
<comment type="caution">
    <text evidence="8">The sequence shown here is derived from an EMBL/GenBank/DDBJ whole genome shotgun (WGS) entry which is preliminary data.</text>
</comment>
<dbReference type="InterPro" id="IPR003593">
    <property type="entry name" value="AAA+_ATPase"/>
</dbReference>
<evidence type="ECO:0000256" key="5">
    <source>
        <dbReference type="SAM" id="MobiDB-lite"/>
    </source>
</evidence>
<dbReference type="InterPro" id="IPR011545">
    <property type="entry name" value="DEAD/DEAH_box_helicase_dom"/>
</dbReference>
<dbReference type="Gene3D" id="1.20.120.1080">
    <property type="match status" value="1"/>
</dbReference>
<keyword evidence="2 8" id="KW-0378">Hydrolase</keyword>
<dbReference type="RefSeq" id="WP_246903574.1">
    <property type="nucleotide sequence ID" value="NZ_JALJRB010000003.1"/>
</dbReference>
<dbReference type="SMART" id="SM00487">
    <property type="entry name" value="DEXDc"/>
    <property type="match status" value="1"/>
</dbReference>
<dbReference type="Pfam" id="PF07717">
    <property type="entry name" value="OB_NTP_bind"/>
    <property type="match status" value="1"/>
</dbReference>
<feature type="domain" description="Helicase C-terminal" evidence="7">
    <location>
        <begin position="302"/>
        <end position="470"/>
    </location>
</feature>
<dbReference type="Proteomes" id="UP001165427">
    <property type="component" value="Unassembled WGS sequence"/>
</dbReference>
<dbReference type="PANTHER" id="PTHR18934:SF99">
    <property type="entry name" value="ATP-DEPENDENT RNA HELICASE DHX37-RELATED"/>
    <property type="match status" value="1"/>
</dbReference>
<dbReference type="SUPFAM" id="SSF52540">
    <property type="entry name" value="P-loop containing nucleoside triphosphate hydrolases"/>
    <property type="match status" value="1"/>
</dbReference>
<accession>A0AA41R101</accession>
<dbReference type="FunFam" id="1.20.120.1080:FF:000005">
    <property type="entry name" value="ATP-dependent helicase HrpA"/>
    <property type="match status" value="1"/>
</dbReference>
<dbReference type="SMART" id="SM00490">
    <property type="entry name" value="HELICc"/>
    <property type="match status" value="1"/>
</dbReference>
<keyword evidence="1" id="KW-0547">Nucleotide-binding</keyword>
<dbReference type="Pfam" id="PF00270">
    <property type="entry name" value="DEAD"/>
    <property type="match status" value="1"/>
</dbReference>
<proteinExistence type="predicted"/>
<dbReference type="InterPro" id="IPR027417">
    <property type="entry name" value="P-loop_NTPase"/>
</dbReference>
<dbReference type="SMART" id="SM00382">
    <property type="entry name" value="AAA"/>
    <property type="match status" value="1"/>
</dbReference>
<dbReference type="EC" id="3.6.4.13" evidence="8"/>
<evidence type="ECO:0000259" key="6">
    <source>
        <dbReference type="PROSITE" id="PS51192"/>
    </source>
</evidence>
<dbReference type="NCBIfam" id="TIGR01967">
    <property type="entry name" value="DEAH_box_HrpA"/>
    <property type="match status" value="1"/>
</dbReference>